<protein>
    <submittedName>
        <fullName evidence="1">Uncharacterized protein</fullName>
    </submittedName>
</protein>
<evidence type="ECO:0000313" key="2">
    <source>
        <dbReference type="Proteomes" id="UP001642464"/>
    </source>
</evidence>
<keyword evidence="2" id="KW-1185">Reference proteome</keyword>
<comment type="caution">
    <text evidence="1">The sequence shown here is derived from an EMBL/GenBank/DDBJ whole genome shotgun (WGS) entry which is preliminary data.</text>
</comment>
<sequence>MGGGLSCCEEDGAPQVVEVAQVGYSTASPQLTSQEGANMDEPSNLHSDVKQGQQKLMQMRQFQVDAEVVRGLPLQRSLRGFGQLWRRSPLDLDVDKRARLWDWSQQVTHFDVFLSHTWQTPGHWKVLSLLLQAGWKYMLLMWAASAFLIRILDLVSVLPMPSDCRFRAAKFEHVCSYFPWCLAASLPVQLLALLMTPYLPYLPNITYSSCFKRWTLQKEEDKGAHKNGTGDVHEGDGQNDSRRAEKQSEEIEMSLDRKPFASDAHDIVNGSSKKEKQMQQICFLDVACIHQTDHELMERGVYGLGAFLKRSKELRILWSPPYLTRLWCIFELAAFRTANPNGTITLAPLFMESAVMVLLLGSHVAGAVFEIIGTLGECTIANGPVALEYFVGLLPAVVMIHMFRRKIMDKHLLLSDLEHFDLSNAHCRDPLDREFICTAIREWYGSEDAFVRYVRGPIRNEVLKASVAATLPWKYFLLINTATISASLDMTWSLWRCGAPVEGMLSFFLGKVCGTQCFWFLTSLKSVLYLCDGFAVPLWLTKRAGCWADWFQSLWIFAIFYGMFFGGTWLGSAAYQDSLGLSLAWMTFSLLALLTVSNTCHGATRAR</sequence>
<accession>A0ABP0KS02</accession>
<proteinExistence type="predicted"/>
<dbReference type="Proteomes" id="UP001642464">
    <property type="component" value="Unassembled WGS sequence"/>
</dbReference>
<dbReference type="EMBL" id="CAXAMM010012559">
    <property type="protein sequence ID" value="CAK9029224.1"/>
    <property type="molecule type" value="Genomic_DNA"/>
</dbReference>
<reference evidence="1 2" key="1">
    <citation type="submission" date="2024-02" db="EMBL/GenBank/DDBJ databases">
        <authorList>
            <person name="Chen Y."/>
            <person name="Shah S."/>
            <person name="Dougan E. K."/>
            <person name="Thang M."/>
            <person name="Chan C."/>
        </authorList>
    </citation>
    <scope>NUCLEOTIDE SEQUENCE [LARGE SCALE GENOMIC DNA]</scope>
</reference>
<name>A0ABP0KS02_9DINO</name>
<gene>
    <name evidence="1" type="ORF">SCF082_LOCUS18696</name>
</gene>
<organism evidence="1 2">
    <name type="scientific">Durusdinium trenchii</name>
    <dbReference type="NCBI Taxonomy" id="1381693"/>
    <lineage>
        <taxon>Eukaryota</taxon>
        <taxon>Sar</taxon>
        <taxon>Alveolata</taxon>
        <taxon>Dinophyceae</taxon>
        <taxon>Suessiales</taxon>
        <taxon>Symbiodiniaceae</taxon>
        <taxon>Durusdinium</taxon>
    </lineage>
</organism>
<evidence type="ECO:0000313" key="1">
    <source>
        <dbReference type="EMBL" id="CAK9029224.1"/>
    </source>
</evidence>